<evidence type="ECO:0000313" key="3">
    <source>
        <dbReference type="Proteomes" id="UP000636709"/>
    </source>
</evidence>
<dbReference type="Proteomes" id="UP000636709">
    <property type="component" value="Unassembled WGS sequence"/>
</dbReference>
<dbReference type="AlphaFoldDB" id="A0A835F1N5"/>
<dbReference type="EMBL" id="JACEFO010001653">
    <property type="protein sequence ID" value="KAF8725695.1"/>
    <property type="molecule type" value="Genomic_DNA"/>
</dbReference>
<protein>
    <submittedName>
        <fullName evidence="2">Uncharacterized protein</fullName>
    </submittedName>
</protein>
<evidence type="ECO:0000313" key="2">
    <source>
        <dbReference type="EMBL" id="KAF8725695.1"/>
    </source>
</evidence>
<gene>
    <name evidence="2" type="ORF">HU200_020242</name>
</gene>
<evidence type="ECO:0000256" key="1">
    <source>
        <dbReference type="SAM" id="SignalP"/>
    </source>
</evidence>
<keyword evidence="1" id="KW-0732">Signal</keyword>
<feature type="chain" id="PRO_5032490066" evidence="1">
    <location>
        <begin position="35"/>
        <end position="94"/>
    </location>
</feature>
<accession>A0A835F1N5</accession>
<sequence length="94" mass="10206">MAAGHKGNKTTATPAATVTMLVLLLLLSSTVSEAGRQLPGHELKWEPLIVYPIWQPPIVYPGIPPEMSRDLPSADEWVPTALPEEDPGNHFPLT</sequence>
<name>A0A835F1N5_9POAL</name>
<organism evidence="2 3">
    <name type="scientific">Digitaria exilis</name>
    <dbReference type="NCBI Taxonomy" id="1010633"/>
    <lineage>
        <taxon>Eukaryota</taxon>
        <taxon>Viridiplantae</taxon>
        <taxon>Streptophyta</taxon>
        <taxon>Embryophyta</taxon>
        <taxon>Tracheophyta</taxon>
        <taxon>Spermatophyta</taxon>
        <taxon>Magnoliopsida</taxon>
        <taxon>Liliopsida</taxon>
        <taxon>Poales</taxon>
        <taxon>Poaceae</taxon>
        <taxon>PACMAD clade</taxon>
        <taxon>Panicoideae</taxon>
        <taxon>Panicodae</taxon>
        <taxon>Paniceae</taxon>
        <taxon>Anthephorinae</taxon>
        <taxon>Digitaria</taxon>
    </lineage>
</organism>
<keyword evidence="3" id="KW-1185">Reference proteome</keyword>
<proteinExistence type="predicted"/>
<comment type="caution">
    <text evidence="2">The sequence shown here is derived from an EMBL/GenBank/DDBJ whole genome shotgun (WGS) entry which is preliminary data.</text>
</comment>
<feature type="signal peptide" evidence="1">
    <location>
        <begin position="1"/>
        <end position="34"/>
    </location>
</feature>
<reference evidence="2" key="1">
    <citation type="submission" date="2020-07" db="EMBL/GenBank/DDBJ databases">
        <title>Genome sequence and genetic diversity analysis of an under-domesticated orphan crop, white fonio (Digitaria exilis).</title>
        <authorList>
            <person name="Bennetzen J.L."/>
            <person name="Chen S."/>
            <person name="Ma X."/>
            <person name="Wang X."/>
            <person name="Yssel A.E.J."/>
            <person name="Chaluvadi S.R."/>
            <person name="Johnson M."/>
            <person name="Gangashetty P."/>
            <person name="Hamidou F."/>
            <person name="Sanogo M.D."/>
            <person name="Zwaenepoel A."/>
            <person name="Wallace J."/>
            <person name="Van De Peer Y."/>
            <person name="Van Deynze A."/>
        </authorList>
    </citation>
    <scope>NUCLEOTIDE SEQUENCE</scope>
    <source>
        <tissue evidence="2">Leaves</tissue>
    </source>
</reference>